<comment type="similarity">
    <text evidence="3">Belongs to the peptidase M28 family.</text>
</comment>
<accession>Q756R5</accession>
<gene>
    <name evidence="6" type="ORF">AGOS_AER189W</name>
</gene>
<dbReference type="GO" id="GO:0008233">
    <property type="term" value="F:peptidase activity"/>
    <property type="evidence" value="ECO:0007669"/>
    <property type="project" value="UniProtKB-KW"/>
</dbReference>
<evidence type="ECO:0000256" key="3">
    <source>
        <dbReference type="RuleBase" id="RU361240"/>
    </source>
</evidence>
<evidence type="ECO:0000313" key="7">
    <source>
        <dbReference type="Proteomes" id="UP000000591"/>
    </source>
</evidence>
<dbReference type="FunFam" id="3.40.630.10:FF:000081">
    <property type="entry name" value="Peptide hydrolase"/>
    <property type="match status" value="1"/>
</dbReference>
<dbReference type="OMA" id="TPFPSFW"/>
<dbReference type="HOGENOM" id="CLU_045003_1_1_1"/>
<keyword evidence="3" id="KW-0479">Metal-binding</keyword>
<evidence type="ECO:0000313" key="6">
    <source>
        <dbReference type="EMBL" id="AAS52870.2"/>
    </source>
</evidence>
<dbReference type="EMBL" id="AE016818">
    <property type="protein sequence ID" value="AAS52870.2"/>
    <property type="molecule type" value="Genomic_DNA"/>
</dbReference>
<dbReference type="GO" id="GO:0008270">
    <property type="term" value="F:zinc ion binding"/>
    <property type="evidence" value="ECO:0000318"/>
    <property type="project" value="GO_Central"/>
</dbReference>
<dbReference type="InterPro" id="IPR007484">
    <property type="entry name" value="Peptidase_M28"/>
</dbReference>
<dbReference type="Pfam" id="PF04389">
    <property type="entry name" value="Peptidase_M28"/>
    <property type="match status" value="1"/>
</dbReference>
<evidence type="ECO:0000259" key="5">
    <source>
        <dbReference type="Pfam" id="PF04389"/>
    </source>
</evidence>
<reference evidence="7" key="2">
    <citation type="journal article" date="2013" name="G3 (Bethesda)">
        <title>Genomes of Ashbya fungi isolated from insects reveal four mating-type loci, numerous translocations, lack of transposons, and distinct gene duplications.</title>
        <authorList>
            <person name="Dietrich F.S."/>
            <person name="Voegeli S."/>
            <person name="Kuo S."/>
            <person name="Philippsen P."/>
        </authorList>
    </citation>
    <scope>GENOME REANNOTATION</scope>
    <source>
        <strain evidence="7">ATCC 10895 / CBS 109.51 / FGSC 9923 / NRRL Y-1056</strain>
    </source>
</reference>
<evidence type="ECO:0000256" key="2">
    <source>
        <dbReference type="ARBA" id="ARBA00023315"/>
    </source>
</evidence>
<dbReference type="PANTHER" id="PTHR12283:SF6">
    <property type="entry name" value="GLUTAMINYL-PEPTIDE CYCLOTRANSFERASE-RELATED"/>
    <property type="match status" value="1"/>
</dbReference>
<dbReference type="InterPro" id="IPR040234">
    <property type="entry name" value="QC/QCL"/>
</dbReference>
<keyword evidence="2" id="KW-0012">Acyltransferase</keyword>
<dbReference type="RefSeq" id="NP_985046.2">
    <property type="nucleotide sequence ID" value="NM_210400.2"/>
</dbReference>
<keyword evidence="7" id="KW-1185">Reference proteome</keyword>
<dbReference type="STRING" id="284811.Q756R5"/>
<dbReference type="GO" id="GO:0016603">
    <property type="term" value="F:glutaminyl-peptide cyclotransferase activity"/>
    <property type="evidence" value="ECO:0000318"/>
    <property type="project" value="GO_Central"/>
</dbReference>
<dbReference type="eggNOG" id="KOG3946">
    <property type="taxonomic scope" value="Eukaryota"/>
</dbReference>
<keyword evidence="3" id="KW-0862">Zinc</keyword>
<dbReference type="CDD" id="cd03880">
    <property type="entry name" value="M28_QC_like"/>
    <property type="match status" value="1"/>
</dbReference>
<dbReference type="Gene3D" id="3.40.630.10">
    <property type="entry name" value="Zn peptidases"/>
    <property type="match status" value="1"/>
</dbReference>
<proteinExistence type="inferred from homology"/>
<dbReference type="Proteomes" id="UP000000591">
    <property type="component" value="Chromosome V"/>
</dbReference>
<dbReference type="EC" id="3.4.-.-" evidence="3"/>
<dbReference type="GO" id="GO:0006508">
    <property type="term" value="P:proteolysis"/>
    <property type="evidence" value="ECO:0007669"/>
    <property type="project" value="UniProtKB-KW"/>
</dbReference>
<dbReference type="GeneID" id="4621256"/>
<feature type="domain" description="Peptidase M28" evidence="5">
    <location>
        <begin position="105"/>
        <end position="318"/>
    </location>
</feature>
<keyword evidence="4" id="KW-1133">Transmembrane helix</keyword>
<sequence length="331" mass="37547">MLRGTSIWCLVWYLAWQAAVGVLWAGRTRAHLLGQGHYGGTLELAMGLERATNASLLRPFNRTRVSGSAGSHSVQEFVRSYFAGLKQPWQAETQQFSEAGHKFANMVFTLGGGERQLVLAAHYDSLARPEGFIGAIDSAASCAMLLYVAQVLEALRIDFPLDGEERFTGLKLVFFDGEEAFEQWSPEDSLYGSRHMAEKWERDGTLQDVQLLVLLDLLGGPGEDLVPSYFKETHHYYEDLWVIEAKYNSEYSVSTSYLDPSAKARVYIDDDHMPFLRRGVPVLHLIPSRFPPNWHTLEDDFAHLDAEAVKKWTVMLVEFTLLQLGCYWDWE</sequence>
<reference evidence="6 7" key="1">
    <citation type="journal article" date="2004" name="Science">
        <title>The Ashbya gossypii genome as a tool for mapping the ancient Saccharomyces cerevisiae genome.</title>
        <authorList>
            <person name="Dietrich F.S."/>
            <person name="Voegeli S."/>
            <person name="Brachat S."/>
            <person name="Lerch A."/>
            <person name="Gates K."/>
            <person name="Steiner S."/>
            <person name="Mohr C."/>
            <person name="Pohlmann R."/>
            <person name="Luedi P."/>
            <person name="Choi S."/>
            <person name="Wing R.A."/>
            <person name="Flavier A."/>
            <person name="Gaffney T.D."/>
            <person name="Philippsen P."/>
        </authorList>
    </citation>
    <scope>NUCLEOTIDE SEQUENCE [LARGE SCALE GENOMIC DNA]</scope>
    <source>
        <strain evidence="7">ATCC 10895 / CBS 109.51 / FGSC 9923 / NRRL Y-1056</strain>
    </source>
</reference>
<evidence type="ECO:0000256" key="1">
    <source>
        <dbReference type="ARBA" id="ARBA00022679"/>
    </source>
</evidence>
<dbReference type="KEGG" id="ago:AGOS_AER189W"/>
<dbReference type="PANTHER" id="PTHR12283">
    <property type="entry name" value="GLUTAMINYL-PEPTIDE CYCLOTRANSFERASE"/>
    <property type="match status" value="1"/>
</dbReference>
<keyword evidence="3" id="KW-0645">Protease</keyword>
<keyword evidence="3" id="KW-0378">Hydrolase</keyword>
<feature type="transmembrane region" description="Helical" evidence="4">
    <location>
        <begin position="7"/>
        <end position="26"/>
    </location>
</feature>
<protein>
    <recommendedName>
        <fullName evidence="3">Peptide hydrolase</fullName>
        <ecNumber evidence="3">3.4.-.-</ecNumber>
    </recommendedName>
</protein>
<dbReference type="FunCoup" id="Q756R5">
    <property type="interactions" value="164"/>
</dbReference>
<dbReference type="InterPro" id="IPR037457">
    <property type="entry name" value="M28_QC"/>
</dbReference>
<keyword evidence="4" id="KW-0472">Membrane</keyword>
<keyword evidence="1" id="KW-0808">Transferase</keyword>
<evidence type="ECO:0000256" key="4">
    <source>
        <dbReference type="SAM" id="Phobius"/>
    </source>
</evidence>
<dbReference type="OrthoDB" id="3907302at2759"/>
<dbReference type="SUPFAM" id="SSF53187">
    <property type="entry name" value="Zn-dependent exopeptidases"/>
    <property type="match status" value="1"/>
</dbReference>
<dbReference type="AlphaFoldDB" id="Q756R5"/>
<name>Q756R5_EREGS</name>
<dbReference type="InParanoid" id="Q756R5"/>
<keyword evidence="4" id="KW-0812">Transmembrane</keyword>
<organism evidence="6 7">
    <name type="scientific">Eremothecium gossypii (strain ATCC 10895 / CBS 109.51 / FGSC 9923 / NRRL Y-1056)</name>
    <name type="common">Yeast</name>
    <name type="synonym">Ashbya gossypii</name>
    <dbReference type="NCBI Taxonomy" id="284811"/>
    <lineage>
        <taxon>Eukaryota</taxon>
        <taxon>Fungi</taxon>
        <taxon>Dikarya</taxon>
        <taxon>Ascomycota</taxon>
        <taxon>Saccharomycotina</taxon>
        <taxon>Saccharomycetes</taxon>
        <taxon>Saccharomycetales</taxon>
        <taxon>Saccharomycetaceae</taxon>
        <taxon>Eremothecium</taxon>
    </lineage>
</organism>